<evidence type="ECO:0000259" key="1">
    <source>
        <dbReference type="Pfam" id="PF00501"/>
    </source>
</evidence>
<dbReference type="STRING" id="27334.A0A0A2IXE0"/>
<dbReference type="PROSITE" id="PS00455">
    <property type="entry name" value="AMP_BINDING"/>
    <property type="match status" value="1"/>
</dbReference>
<sequence>MIFDSLLPLPSLPQADVFSYIFRHGRRDYPKDRVLYQVDGTEETLTLGQLEQRSLQLARILKAQYQIQPQEVVAIFSHDLIQYPIAYFGCVAAGATVALIPVQKQQNETDIVSHLKLVNAKLILTDQKLLSLTNKALSQYREIPVLTLDRGSASIPNLEEMLAESRCRDDNHFIPVFELTTNAQAEEYTGFINRTSGSTGSMKSVLVSHAHFIATMEATRLTVPSTTNPDEDVWISPLSLGFFINAKLHMGLNILLGIPVVLMRESLESSNIDVIPRHGITFLFVAPPLAAKLASDRSDTDLSSMKWILSAGSPISEGVRDALSCRFDGLPLTMEWASAETMLLTIQTEDESSRRPGSSGTLVNGVQAKVIDTETGAPCGVRESGELYVRNRLARFRGYKDNEVANRAFTSDGWFQTGDYGYIDEDSNVYIVDRLKELIKVGEGYGSHVSAAELEGIIFGHPAVGSVVVVGCRDEAAQLDRPTAFVVLKPEFREKPEQAKEDIERYAGEGLTGLQCLSGGVRCIDQIPVTGFKINRRALRSMA</sequence>
<keyword evidence="4" id="KW-1185">Reference proteome</keyword>
<evidence type="ECO:0000313" key="4">
    <source>
        <dbReference type="Proteomes" id="UP000030143"/>
    </source>
</evidence>
<dbReference type="PhylomeDB" id="A0A0A2IXE0"/>
<dbReference type="InterPro" id="IPR025110">
    <property type="entry name" value="AMP-bd_C"/>
</dbReference>
<protein>
    <submittedName>
        <fullName evidence="3">AMP-dependent synthetase/ligase</fullName>
    </submittedName>
</protein>
<dbReference type="Pfam" id="PF00501">
    <property type="entry name" value="AMP-binding"/>
    <property type="match status" value="1"/>
</dbReference>
<evidence type="ECO:0000259" key="2">
    <source>
        <dbReference type="Pfam" id="PF13193"/>
    </source>
</evidence>
<evidence type="ECO:0000313" key="3">
    <source>
        <dbReference type="EMBL" id="KGO52008.1"/>
    </source>
</evidence>
<dbReference type="GeneID" id="27679161"/>
<organism evidence="3 4">
    <name type="scientific">Penicillium expansum</name>
    <name type="common">Blue mold rot fungus</name>
    <dbReference type="NCBI Taxonomy" id="27334"/>
    <lineage>
        <taxon>Eukaryota</taxon>
        <taxon>Fungi</taxon>
        <taxon>Dikarya</taxon>
        <taxon>Ascomycota</taxon>
        <taxon>Pezizomycotina</taxon>
        <taxon>Eurotiomycetes</taxon>
        <taxon>Eurotiomycetidae</taxon>
        <taxon>Eurotiales</taxon>
        <taxon>Aspergillaceae</taxon>
        <taxon>Penicillium</taxon>
    </lineage>
</organism>
<reference evidence="3 4" key="1">
    <citation type="journal article" date="2015" name="Mol. Plant Microbe Interact.">
        <title>Genome, transcriptome, and functional analyses of Penicillium expansum provide new insights into secondary metabolism and pathogenicity.</title>
        <authorList>
            <person name="Ballester A.R."/>
            <person name="Marcet-Houben M."/>
            <person name="Levin E."/>
            <person name="Sela N."/>
            <person name="Selma-Lazaro C."/>
            <person name="Carmona L."/>
            <person name="Wisniewski M."/>
            <person name="Droby S."/>
            <person name="Gonzalez-Candelas L."/>
            <person name="Gabaldon T."/>
        </authorList>
    </citation>
    <scope>NUCLEOTIDE SEQUENCE [LARGE SCALE GENOMIC DNA]</scope>
    <source>
        <strain evidence="3 4">MD-8</strain>
    </source>
</reference>
<dbReference type="InterPro" id="IPR045851">
    <property type="entry name" value="AMP-bd_C_sf"/>
</dbReference>
<dbReference type="Proteomes" id="UP000030143">
    <property type="component" value="Unassembled WGS sequence"/>
</dbReference>
<dbReference type="EMBL" id="JQFZ01000275">
    <property type="protein sequence ID" value="KGO52008.1"/>
    <property type="molecule type" value="Genomic_DNA"/>
</dbReference>
<dbReference type="RefSeq" id="XP_016594806.1">
    <property type="nucleotide sequence ID" value="XM_016743741.1"/>
</dbReference>
<dbReference type="AlphaFoldDB" id="A0A0A2IXE0"/>
<dbReference type="PANTHER" id="PTHR24096:SF422">
    <property type="entry name" value="BCDNA.GH02901"/>
    <property type="match status" value="1"/>
</dbReference>
<feature type="domain" description="AMP-binding enzyme C-terminal" evidence="2">
    <location>
        <begin position="453"/>
        <end position="530"/>
    </location>
</feature>
<dbReference type="Gene3D" id="3.40.50.12780">
    <property type="entry name" value="N-terminal domain of ligase-like"/>
    <property type="match status" value="1"/>
</dbReference>
<dbReference type="PANTHER" id="PTHR24096">
    <property type="entry name" value="LONG-CHAIN-FATTY-ACID--COA LIGASE"/>
    <property type="match status" value="1"/>
</dbReference>
<gene>
    <name evidence="3" type="ORF">PEX2_064700</name>
</gene>
<dbReference type="Pfam" id="PF13193">
    <property type="entry name" value="AMP-binding_C"/>
    <property type="match status" value="1"/>
</dbReference>
<dbReference type="HOGENOM" id="CLU_000022_59_2_1"/>
<comment type="caution">
    <text evidence="3">The sequence shown here is derived from an EMBL/GenBank/DDBJ whole genome shotgun (WGS) entry which is preliminary data.</text>
</comment>
<feature type="domain" description="AMP-dependent synthetase/ligase" evidence="1">
    <location>
        <begin position="27"/>
        <end position="399"/>
    </location>
</feature>
<dbReference type="InterPro" id="IPR000873">
    <property type="entry name" value="AMP-dep_synth/lig_dom"/>
</dbReference>
<dbReference type="GO" id="GO:0016405">
    <property type="term" value="F:CoA-ligase activity"/>
    <property type="evidence" value="ECO:0007669"/>
    <property type="project" value="TreeGrafter"/>
</dbReference>
<dbReference type="OrthoDB" id="10253869at2759"/>
<dbReference type="InterPro" id="IPR042099">
    <property type="entry name" value="ANL_N_sf"/>
</dbReference>
<dbReference type="InterPro" id="IPR020845">
    <property type="entry name" value="AMP-binding_CS"/>
</dbReference>
<dbReference type="Gene3D" id="3.30.300.30">
    <property type="match status" value="1"/>
</dbReference>
<dbReference type="SUPFAM" id="SSF56801">
    <property type="entry name" value="Acetyl-CoA synthetase-like"/>
    <property type="match status" value="1"/>
</dbReference>
<keyword evidence="3" id="KW-0436">Ligase</keyword>
<accession>A0A0A2IXE0</accession>
<proteinExistence type="predicted"/>
<name>A0A0A2IXE0_PENEN</name>
<dbReference type="VEuPathDB" id="FungiDB:PEXP_013530"/>